<evidence type="ECO:0000313" key="4">
    <source>
        <dbReference type="EMBL" id="KAK0620512.1"/>
    </source>
</evidence>
<dbReference type="Gene3D" id="3.40.50.2000">
    <property type="entry name" value="Glycogen Phosphorylase B"/>
    <property type="match status" value="1"/>
</dbReference>
<sequence>MGSPSPGKRVLLITNSEHGQANVYLATSYALVTLEDEDVEVHFASFPPIEKFVNLTTKHAVRDNSRARPIIFHSIDGIDMVSAWTRPELVSEQEALKDIDVVKLVYAIRRMMLLLKIILPWTGPEFVKILFSVIDIVHKVQPDIIAVDPAFSPALTALRHINAKFIVLSPNTIKDFAMPHQPNGEPLWKYPCIGTYFPFPVPLAHIPTNIFLVLLAIVLAAFFDSHRRSIQRHVAAHVPGARLTTLNDLSLNAHLGIRFLVANLPEIEFPLAVTPPSIIPCGPMIRPALSLAEVDPALAVWLRQAPTVYVNLGTHMFLDEDMAVEMAVALRIALDAVVAILWRDKKLKGLQVLWKLNRKGEYEVGKKGCKVWDVLGERMMLSGRVKVVEWFEAEPTAVLEGGRVVCAVHHGGANSFLETVSAGIPQVIIPVWMDTYDFARRAEILGIGRWGNQGTEFGTIFKGRELGTALVDVLIGGRASVYENRARELADLCKRSGGGRVIAARRILAEIETDDASEGEKT</sequence>
<proteinExistence type="predicted"/>
<gene>
    <name evidence="4" type="ORF">B0T14DRAFT_546357</name>
</gene>
<reference evidence="4" key="1">
    <citation type="submission" date="2023-06" db="EMBL/GenBank/DDBJ databases">
        <title>Genome-scale phylogeny and comparative genomics of the fungal order Sordariales.</title>
        <authorList>
            <consortium name="Lawrence Berkeley National Laboratory"/>
            <person name="Hensen N."/>
            <person name="Bonometti L."/>
            <person name="Westerberg I."/>
            <person name="Brannstrom I.O."/>
            <person name="Guillou S."/>
            <person name="Cros-Aarteil S."/>
            <person name="Calhoun S."/>
            <person name="Haridas S."/>
            <person name="Kuo A."/>
            <person name="Mondo S."/>
            <person name="Pangilinan J."/>
            <person name="Riley R."/>
            <person name="Labutti K."/>
            <person name="Andreopoulos B."/>
            <person name="Lipzen A."/>
            <person name="Chen C."/>
            <person name="Yanf M."/>
            <person name="Daum C."/>
            <person name="Ng V."/>
            <person name="Clum A."/>
            <person name="Steindorff A."/>
            <person name="Ohm R."/>
            <person name="Martin F."/>
            <person name="Silar P."/>
            <person name="Natvig D."/>
            <person name="Lalanne C."/>
            <person name="Gautier V."/>
            <person name="Ament-Velasquez S.L."/>
            <person name="Kruys A."/>
            <person name="Hutchinson M.I."/>
            <person name="Powell A.J."/>
            <person name="Barry K."/>
            <person name="Miller A.N."/>
            <person name="Grigoriev I.V."/>
            <person name="Debuchy R."/>
            <person name="Gladieux P."/>
            <person name="Thoren M.H."/>
            <person name="Johannesson H."/>
        </authorList>
    </citation>
    <scope>NUCLEOTIDE SEQUENCE</scope>
    <source>
        <strain evidence="4">CBS 606.72</strain>
    </source>
</reference>
<protein>
    <submittedName>
        <fullName evidence="4">Uncharacterized protein</fullName>
    </submittedName>
</protein>
<keyword evidence="2" id="KW-0808">Transferase</keyword>
<dbReference type="PANTHER" id="PTHR48043:SF145">
    <property type="entry name" value="FI06409P-RELATED"/>
    <property type="match status" value="1"/>
</dbReference>
<dbReference type="PANTHER" id="PTHR48043">
    <property type="entry name" value="EG:EG0003.4 PROTEIN-RELATED"/>
    <property type="match status" value="1"/>
</dbReference>
<dbReference type="Pfam" id="PF00201">
    <property type="entry name" value="UDPGT"/>
    <property type="match status" value="1"/>
</dbReference>
<name>A0AA40C0H8_9PEZI</name>
<evidence type="ECO:0000256" key="3">
    <source>
        <dbReference type="SAM" id="Phobius"/>
    </source>
</evidence>
<dbReference type="InterPro" id="IPR002213">
    <property type="entry name" value="UDP_glucos_trans"/>
</dbReference>
<keyword evidence="3" id="KW-0812">Transmembrane</keyword>
<dbReference type="EMBL" id="JAULSU010000004">
    <property type="protein sequence ID" value="KAK0620512.1"/>
    <property type="molecule type" value="Genomic_DNA"/>
</dbReference>
<keyword evidence="1" id="KW-0328">Glycosyltransferase</keyword>
<evidence type="ECO:0000313" key="5">
    <source>
        <dbReference type="Proteomes" id="UP001175000"/>
    </source>
</evidence>
<dbReference type="SUPFAM" id="SSF53756">
    <property type="entry name" value="UDP-Glycosyltransferase/glycogen phosphorylase"/>
    <property type="match status" value="1"/>
</dbReference>
<keyword evidence="3" id="KW-0472">Membrane</keyword>
<keyword evidence="5" id="KW-1185">Reference proteome</keyword>
<evidence type="ECO:0000256" key="1">
    <source>
        <dbReference type="ARBA" id="ARBA00022676"/>
    </source>
</evidence>
<keyword evidence="3" id="KW-1133">Transmembrane helix</keyword>
<comment type="caution">
    <text evidence="4">The sequence shown here is derived from an EMBL/GenBank/DDBJ whole genome shotgun (WGS) entry which is preliminary data.</text>
</comment>
<dbReference type="AlphaFoldDB" id="A0AA40C0H8"/>
<organism evidence="4 5">
    <name type="scientific">Immersiella caudata</name>
    <dbReference type="NCBI Taxonomy" id="314043"/>
    <lineage>
        <taxon>Eukaryota</taxon>
        <taxon>Fungi</taxon>
        <taxon>Dikarya</taxon>
        <taxon>Ascomycota</taxon>
        <taxon>Pezizomycotina</taxon>
        <taxon>Sordariomycetes</taxon>
        <taxon>Sordariomycetidae</taxon>
        <taxon>Sordariales</taxon>
        <taxon>Lasiosphaeriaceae</taxon>
        <taxon>Immersiella</taxon>
    </lineage>
</organism>
<accession>A0AA40C0H8</accession>
<evidence type="ECO:0000256" key="2">
    <source>
        <dbReference type="ARBA" id="ARBA00022679"/>
    </source>
</evidence>
<feature type="transmembrane region" description="Helical" evidence="3">
    <location>
        <begin position="204"/>
        <end position="223"/>
    </location>
</feature>
<dbReference type="GO" id="GO:0008194">
    <property type="term" value="F:UDP-glycosyltransferase activity"/>
    <property type="evidence" value="ECO:0007669"/>
    <property type="project" value="InterPro"/>
</dbReference>
<dbReference type="Proteomes" id="UP001175000">
    <property type="component" value="Unassembled WGS sequence"/>
</dbReference>
<dbReference type="InterPro" id="IPR050271">
    <property type="entry name" value="UDP-glycosyltransferase"/>
</dbReference>